<evidence type="ECO:0000256" key="5">
    <source>
        <dbReference type="ARBA" id="ARBA00022989"/>
    </source>
</evidence>
<keyword evidence="4" id="KW-0611">Plant defense</keyword>
<feature type="non-terminal residue" evidence="9">
    <location>
        <position position="52"/>
    </location>
</feature>
<evidence type="ECO:0000256" key="8">
    <source>
        <dbReference type="SAM" id="Phobius"/>
    </source>
</evidence>
<gene>
    <name evidence="9" type="ORF">MKW98_000413</name>
</gene>
<evidence type="ECO:0000256" key="7">
    <source>
        <dbReference type="ARBA" id="ARBA00023265"/>
    </source>
</evidence>
<keyword evidence="3 8" id="KW-0812">Transmembrane</keyword>
<feature type="transmembrane region" description="Helical" evidence="8">
    <location>
        <begin position="12"/>
        <end position="34"/>
    </location>
</feature>
<evidence type="ECO:0000313" key="10">
    <source>
        <dbReference type="Proteomes" id="UP001202328"/>
    </source>
</evidence>
<evidence type="ECO:0000256" key="1">
    <source>
        <dbReference type="ARBA" id="ARBA00004141"/>
    </source>
</evidence>
<comment type="similarity">
    <text evidence="2">Belongs to the MLO family.</text>
</comment>
<keyword evidence="5 8" id="KW-1133">Transmembrane helix</keyword>
<evidence type="ECO:0000313" key="9">
    <source>
        <dbReference type="EMBL" id="KAI3861461.1"/>
    </source>
</evidence>
<proteinExistence type="inferred from homology"/>
<evidence type="ECO:0000256" key="3">
    <source>
        <dbReference type="ARBA" id="ARBA00022692"/>
    </source>
</evidence>
<reference evidence="9" key="1">
    <citation type="submission" date="2022-04" db="EMBL/GenBank/DDBJ databases">
        <title>A functionally conserved STORR gene fusion in Papaver species that diverged 16.8 million years ago.</title>
        <authorList>
            <person name="Catania T."/>
        </authorList>
    </citation>
    <scope>NUCLEOTIDE SEQUENCE</scope>
    <source>
        <strain evidence="9">S-188037</strain>
    </source>
</reference>
<dbReference type="GO" id="GO:0006952">
    <property type="term" value="P:defense response"/>
    <property type="evidence" value="ECO:0007669"/>
    <property type="project" value="UniProtKB-KW"/>
</dbReference>
<keyword evidence="6 8" id="KW-0472">Membrane</keyword>
<keyword evidence="7" id="KW-0568">Pathogenesis-related protein</keyword>
<dbReference type="InterPro" id="IPR004326">
    <property type="entry name" value="Mlo"/>
</dbReference>
<evidence type="ECO:0000256" key="4">
    <source>
        <dbReference type="ARBA" id="ARBA00022821"/>
    </source>
</evidence>
<accession>A0AAD4X8W6</accession>
<dbReference type="Proteomes" id="UP001202328">
    <property type="component" value="Unassembled WGS sequence"/>
</dbReference>
<dbReference type="EMBL" id="JAJJMB010014260">
    <property type="protein sequence ID" value="KAI3861461.1"/>
    <property type="molecule type" value="Genomic_DNA"/>
</dbReference>
<dbReference type="AlphaFoldDB" id="A0AAD4X8W6"/>
<evidence type="ECO:0000256" key="6">
    <source>
        <dbReference type="ARBA" id="ARBA00023136"/>
    </source>
</evidence>
<sequence>MVEEGKSLFETPTWAVATVVTVMVFVGILVTGSLERFGNRKALLSALYKIKE</sequence>
<comment type="subcellular location">
    <subcellularLocation>
        <location evidence="1">Membrane</location>
        <topology evidence="1">Multi-pass membrane protein</topology>
    </subcellularLocation>
</comment>
<name>A0AAD4X8W6_9MAGN</name>
<dbReference type="Pfam" id="PF03094">
    <property type="entry name" value="Mlo"/>
    <property type="match status" value="1"/>
</dbReference>
<protein>
    <submittedName>
        <fullName evidence="9">Uncharacterized protein</fullName>
    </submittedName>
</protein>
<comment type="caution">
    <text evidence="9">The sequence shown here is derived from an EMBL/GenBank/DDBJ whole genome shotgun (WGS) entry which is preliminary data.</text>
</comment>
<dbReference type="GO" id="GO:0016020">
    <property type="term" value="C:membrane"/>
    <property type="evidence" value="ECO:0007669"/>
    <property type="project" value="UniProtKB-SubCell"/>
</dbReference>
<evidence type="ECO:0000256" key="2">
    <source>
        <dbReference type="ARBA" id="ARBA00006574"/>
    </source>
</evidence>
<organism evidence="9 10">
    <name type="scientific">Papaver atlanticum</name>
    <dbReference type="NCBI Taxonomy" id="357466"/>
    <lineage>
        <taxon>Eukaryota</taxon>
        <taxon>Viridiplantae</taxon>
        <taxon>Streptophyta</taxon>
        <taxon>Embryophyta</taxon>
        <taxon>Tracheophyta</taxon>
        <taxon>Spermatophyta</taxon>
        <taxon>Magnoliopsida</taxon>
        <taxon>Ranunculales</taxon>
        <taxon>Papaveraceae</taxon>
        <taxon>Papaveroideae</taxon>
        <taxon>Papaver</taxon>
    </lineage>
</organism>
<keyword evidence="10" id="KW-1185">Reference proteome</keyword>